<proteinExistence type="predicted"/>
<dbReference type="OrthoDB" id="5329385at2"/>
<dbReference type="GO" id="GO:0004519">
    <property type="term" value="F:endonuclease activity"/>
    <property type="evidence" value="ECO:0007669"/>
    <property type="project" value="UniProtKB-KW"/>
</dbReference>
<keyword evidence="1" id="KW-0540">Nuclease</keyword>
<keyword evidence="1" id="KW-0378">Hydrolase</keyword>
<name>A0A4V6HZL6_9HELI</name>
<accession>A0A4V6HZL6</accession>
<sequence>MKIIKPLDQILESKIKDFFKELESKIDNLVYTLYNLNEDEIKIIEVNSELY</sequence>
<evidence type="ECO:0000313" key="2">
    <source>
        <dbReference type="Proteomes" id="UP000029878"/>
    </source>
</evidence>
<reference evidence="1 2" key="1">
    <citation type="journal article" date="2014" name="Genome Announc.">
        <title>Draft genome sequences of eight enterohepatic helicobacter species isolated from both laboratory and wild rodents.</title>
        <authorList>
            <person name="Sheh A."/>
            <person name="Shen Z."/>
            <person name="Fox J.G."/>
        </authorList>
    </citation>
    <scope>NUCLEOTIDE SEQUENCE [LARGE SCALE GENOMIC DNA]</scope>
    <source>
        <strain evidence="1 2">ATCC 700114</strain>
    </source>
</reference>
<gene>
    <name evidence="1" type="ORF">LS81_000435</name>
</gene>
<keyword evidence="1" id="KW-0255">Endonuclease</keyword>
<evidence type="ECO:0000313" key="1">
    <source>
        <dbReference type="EMBL" id="TLD84972.1"/>
    </source>
</evidence>
<dbReference type="EMBL" id="JRPL02000001">
    <property type="protein sequence ID" value="TLD84972.1"/>
    <property type="molecule type" value="Genomic_DNA"/>
</dbReference>
<dbReference type="AlphaFoldDB" id="A0A4V6HZL6"/>
<protein>
    <submittedName>
        <fullName evidence="1">Type II restriction endonuclease</fullName>
    </submittedName>
</protein>
<comment type="caution">
    <text evidence="1">The sequence shown here is derived from an EMBL/GenBank/DDBJ whole genome shotgun (WGS) entry which is preliminary data.</text>
</comment>
<organism evidence="1 2">
    <name type="scientific">Helicobacter trogontum</name>
    <dbReference type="NCBI Taxonomy" id="50960"/>
    <lineage>
        <taxon>Bacteria</taxon>
        <taxon>Pseudomonadati</taxon>
        <taxon>Campylobacterota</taxon>
        <taxon>Epsilonproteobacteria</taxon>
        <taxon>Campylobacterales</taxon>
        <taxon>Helicobacteraceae</taxon>
        <taxon>Helicobacter</taxon>
    </lineage>
</organism>
<dbReference type="Proteomes" id="UP000029878">
    <property type="component" value="Unassembled WGS sequence"/>
</dbReference>